<evidence type="ECO:0000259" key="3">
    <source>
        <dbReference type="Pfam" id="PF13458"/>
    </source>
</evidence>
<dbReference type="InterPro" id="IPR028082">
    <property type="entry name" value="Peripla_BP_I"/>
</dbReference>
<keyword evidence="2" id="KW-0732">Signal</keyword>
<name>A0AAE3VEG3_9BACT</name>
<dbReference type="PANTHER" id="PTHR47151">
    <property type="entry name" value="LEU/ILE/VAL-BINDING ABC TRANSPORTER SUBUNIT"/>
    <property type="match status" value="1"/>
</dbReference>
<dbReference type="SUPFAM" id="SSF53822">
    <property type="entry name" value="Periplasmic binding protein-like I"/>
    <property type="match status" value="1"/>
</dbReference>
<dbReference type="InterPro" id="IPR028081">
    <property type="entry name" value="Leu-bd"/>
</dbReference>
<dbReference type="EMBL" id="JAUSVL010000001">
    <property type="protein sequence ID" value="MDQ0288803.1"/>
    <property type="molecule type" value="Genomic_DNA"/>
</dbReference>
<evidence type="ECO:0000256" key="2">
    <source>
        <dbReference type="ARBA" id="ARBA00022729"/>
    </source>
</evidence>
<keyword evidence="5" id="KW-1185">Reference proteome</keyword>
<dbReference type="Gene3D" id="3.40.50.2300">
    <property type="match status" value="2"/>
</dbReference>
<evidence type="ECO:0000313" key="5">
    <source>
        <dbReference type="Proteomes" id="UP001238163"/>
    </source>
</evidence>
<evidence type="ECO:0000313" key="4">
    <source>
        <dbReference type="EMBL" id="MDQ0288803.1"/>
    </source>
</evidence>
<sequence length="404" mass="45476">MTRAQQIKYWTGTALATVAIAYFLARFLAARQPDFAKICHERKLVATSKSADPVDLAVVWDRNYYDNQGFIEGIDIAIDYLNLHGGLLGRPVTYTQYSEANTLKTARKIALNTRHSVVIGHNDSDTSIPASNTYNRAGLLYISPFATNPLLTAYGYPLVLRPQVQDEHAEKDFLKLLDHLQVRKIAIVSRLHHYMMAYHRYREKEAIGHGIQVVFSQSYSETKNDVPMLAYQIISSGVDCLLLIDELPQAATLIRHIRKQGGTFPIIGTDNFETGVDLNSLIEERLLNSGRILLITYIRELNQAKADLNWPPAEYFFQEIVRRQISPAAYDFICTSFDNVMLYAQGVQRAQSFNPIAITAAIKFGPPSQGVFGPYKIGLNGDAIGLNFVFKEYKNGAFHEFTID</sequence>
<dbReference type="RefSeq" id="WP_307260136.1">
    <property type="nucleotide sequence ID" value="NZ_JAUSVL010000001.1"/>
</dbReference>
<dbReference type="AlphaFoldDB" id="A0AAE3VEG3"/>
<dbReference type="Pfam" id="PF13458">
    <property type="entry name" value="Peripla_BP_6"/>
    <property type="match status" value="1"/>
</dbReference>
<feature type="domain" description="Leucine-binding protein" evidence="3">
    <location>
        <begin position="68"/>
        <end position="378"/>
    </location>
</feature>
<reference evidence="4" key="1">
    <citation type="submission" date="2023-07" db="EMBL/GenBank/DDBJ databases">
        <title>Genomic Encyclopedia of Type Strains, Phase IV (KMG-IV): sequencing the most valuable type-strain genomes for metagenomic binning, comparative biology and taxonomic classification.</title>
        <authorList>
            <person name="Goeker M."/>
        </authorList>
    </citation>
    <scope>NUCLEOTIDE SEQUENCE</scope>
    <source>
        <strain evidence="4">DSM 24202</strain>
    </source>
</reference>
<proteinExistence type="inferred from homology"/>
<dbReference type="Proteomes" id="UP001238163">
    <property type="component" value="Unassembled WGS sequence"/>
</dbReference>
<comment type="caution">
    <text evidence="4">The sequence shown here is derived from an EMBL/GenBank/DDBJ whole genome shotgun (WGS) entry which is preliminary data.</text>
</comment>
<gene>
    <name evidence="4" type="ORF">J3R75_000910</name>
</gene>
<organism evidence="4 5">
    <name type="scientific">Oligosphaera ethanolica</name>
    <dbReference type="NCBI Taxonomy" id="760260"/>
    <lineage>
        <taxon>Bacteria</taxon>
        <taxon>Pseudomonadati</taxon>
        <taxon>Lentisphaerota</taxon>
        <taxon>Oligosphaeria</taxon>
        <taxon>Oligosphaerales</taxon>
        <taxon>Oligosphaeraceae</taxon>
        <taxon>Oligosphaera</taxon>
    </lineage>
</organism>
<protein>
    <submittedName>
        <fullName evidence="4">Branched-chain amino acid transport system substrate-binding protein</fullName>
    </submittedName>
</protein>
<accession>A0AAE3VEG3</accession>
<evidence type="ECO:0000256" key="1">
    <source>
        <dbReference type="ARBA" id="ARBA00010062"/>
    </source>
</evidence>
<dbReference type="PANTHER" id="PTHR47151:SF2">
    <property type="entry name" value="AMINO ACID BINDING PROTEIN"/>
    <property type="match status" value="1"/>
</dbReference>
<comment type="similarity">
    <text evidence="1">Belongs to the leucine-binding protein family.</text>
</comment>